<evidence type="ECO:0000313" key="8">
    <source>
        <dbReference type="Proteomes" id="UP000232323"/>
    </source>
</evidence>
<dbReference type="GO" id="GO:0034982">
    <property type="term" value="P:mitochondrial protein processing"/>
    <property type="evidence" value="ECO:0007669"/>
    <property type="project" value="TreeGrafter"/>
</dbReference>
<name>A0A250WVP9_9CHLO</name>
<dbReference type="GO" id="GO:0046872">
    <property type="term" value="F:metal ion binding"/>
    <property type="evidence" value="ECO:0007669"/>
    <property type="project" value="UniProtKB-KW"/>
</dbReference>
<keyword evidence="3 6" id="KW-0479">Metal-binding</keyword>
<keyword evidence="8" id="KW-1185">Reference proteome</keyword>
<evidence type="ECO:0000256" key="6">
    <source>
        <dbReference type="RuleBase" id="RU364057"/>
    </source>
</evidence>
<keyword evidence="2 6" id="KW-0645">Protease</keyword>
<evidence type="ECO:0000256" key="1">
    <source>
        <dbReference type="ARBA" id="ARBA00009915"/>
    </source>
</evidence>
<evidence type="ECO:0000256" key="2">
    <source>
        <dbReference type="ARBA" id="ARBA00022670"/>
    </source>
</evidence>
<keyword evidence="5 6" id="KW-0482">Metalloprotease</keyword>
<dbReference type="Pfam" id="PF09768">
    <property type="entry name" value="Peptidase_M76"/>
    <property type="match status" value="1"/>
</dbReference>
<evidence type="ECO:0000256" key="3">
    <source>
        <dbReference type="ARBA" id="ARBA00022723"/>
    </source>
</evidence>
<proteinExistence type="inferred from homology"/>
<sequence>MDWNLTKEAVEGQVTNVLNTCRTVKKLMEAMREAGCEVGRDYFKVVKCDTQTGGGFSIQHGVVLCYNQLQTNADVQSTMVHELLHAYDYCRNPNMDFADCKQHACSEIRAANLSGDCDMAQEFLRGHVQTLSPFSWAGMKERCVRRRAALSVAMNPRCGGREGAAKVVDGMYEKCMEDCAPFT</sequence>
<reference evidence="7 8" key="1">
    <citation type="submission" date="2017-08" db="EMBL/GenBank/DDBJ databases">
        <title>Acidophilic green algal genome provides insights into adaptation to an acidic environment.</title>
        <authorList>
            <person name="Hirooka S."/>
            <person name="Hirose Y."/>
            <person name="Kanesaki Y."/>
            <person name="Higuchi S."/>
            <person name="Fujiwara T."/>
            <person name="Onuma R."/>
            <person name="Era A."/>
            <person name="Ohbayashi R."/>
            <person name="Uzuka A."/>
            <person name="Nozaki H."/>
            <person name="Yoshikawa H."/>
            <person name="Miyagishima S.Y."/>
        </authorList>
    </citation>
    <scope>NUCLEOTIDE SEQUENCE [LARGE SCALE GENOMIC DNA]</scope>
    <source>
        <strain evidence="7 8">NIES-2499</strain>
    </source>
</reference>
<dbReference type="PANTHER" id="PTHR21711">
    <property type="entry name" value="MITOCHONDRIAL INNER MEMBRANE PROTEASE"/>
    <property type="match status" value="1"/>
</dbReference>
<dbReference type="EC" id="3.4.24.-" evidence="6"/>
<dbReference type="OrthoDB" id="285308at2759"/>
<dbReference type="Proteomes" id="UP000232323">
    <property type="component" value="Unassembled WGS sequence"/>
</dbReference>
<dbReference type="EMBL" id="BEGY01000009">
    <property type="protein sequence ID" value="GAX74907.1"/>
    <property type="molecule type" value="Genomic_DNA"/>
</dbReference>
<evidence type="ECO:0000256" key="4">
    <source>
        <dbReference type="ARBA" id="ARBA00022801"/>
    </source>
</evidence>
<keyword evidence="4 6" id="KW-0378">Hydrolase</keyword>
<dbReference type="GO" id="GO:0004222">
    <property type="term" value="F:metalloendopeptidase activity"/>
    <property type="evidence" value="ECO:0007669"/>
    <property type="project" value="InterPro"/>
</dbReference>
<evidence type="ECO:0000313" key="7">
    <source>
        <dbReference type="EMBL" id="GAX74907.1"/>
    </source>
</evidence>
<dbReference type="InterPro" id="IPR019165">
    <property type="entry name" value="Peptidase_M76_ATP23"/>
</dbReference>
<protein>
    <recommendedName>
        <fullName evidence="6">Mitochondrial inner membrane protease ATP23</fullName>
        <ecNumber evidence="6">3.4.24.-</ecNumber>
    </recommendedName>
</protein>
<dbReference type="GO" id="GO:0033615">
    <property type="term" value="P:mitochondrial proton-transporting ATP synthase complex assembly"/>
    <property type="evidence" value="ECO:0007669"/>
    <property type="project" value="TreeGrafter"/>
</dbReference>
<accession>A0A250WVP9</accession>
<dbReference type="GO" id="GO:0005739">
    <property type="term" value="C:mitochondrion"/>
    <property type="evidence" value="ECO:0007669"/>
    <property type="project" value="GOC"/>
</dbReference>
<gene>
    <name evidence="7" type="ORF">CEUSTIGMA_g2353.t1</name>
</gene>
<organism evidence="7 8">
    <name type="scientific">Chlamydomonas eustigma</name>
    <dbReference type="NCBI Taxonomy" id="1157962"/>
    <lineage>
        <taxon>Eukaryota</taxon>
        <taxon>Viridiplantae</taxon>
        <taxon>Chlorophyta</taxon>
        <taxon>core chlorophytes</taxon>
        <taxon>Chlorophyceae</taxon>
        <taxon>CS clade</taxon>
        <taxon>Chlamydomonadales</taxon>
        <taxon>Chlamydomonadaceae</taxon>
        <taxon>Chlamydomonas</taxon>
    </lineage>
</organism>
<comment type="caution">
    <text evidence="7">The sequence shown here is derived from an EMBL/GenBank/DDBJ whole genome shotgun (WGS) entry which is preliminary data.</text>
</comment>
<dbReference type="STRING" id="1157962.A0A250WVP9"/>
<dbReference type="PANTHER" id="PTHR21711:SF0">
    <property type="entry name" value="MITOCHONDRIAL INNER MEMBRANE PROTEASE ATP23 HOMOLOG"/>
    <property type="match status" value="1"/>
</dbReference>
<evidence type="ECO:0000256" key="5">
    <source>
        <dbReference type="ARBA" id="ARBA00023049"/>
    </source>
</evidence>
<comment type="similarity">
    <text evidence="1 6">Belongs to the peptidase M76 family.</text>
</comment>
<dbReference type="AlphaFoldDB" id="A0A250WVP9"/>